<evidence type="ECO:0000259" key="7">
    <source>
        <dbReference type="PROSITE" id="PS50048"/>
    </source>
</evidence>
<evidence type="ECO:0000256" key="3">
    <source>
        <dbReference type="ARBA" id="ARBA00023125"/>
    </source>
</evidence>
<evidence type="ECO:0000313" key="9">
    <source>
        <dbReference type="Proteomes" id="UP001150879"/>
    </source>
</evidence>
<keyword evidence="9" id="KW-1185">Reference proteome</keyword>
<dbReference type="InterPro" id="IPR036864">
    <property type="entry name" value="Zn2-C6_fun-type_DNA-bd_sf"/>
</dbReference>
<feature type="compositionally biased region" description="Polar residues" evidence="6">
    <location>
        <begin position="85"/>
        <end position="102"/>
    </location>
</feature>
<dbReference type="EMBL" id="JAPQKP010000002">
    <property type="protein sequence ID" value="KAJ5205635.1"/>
    <property type="molecule type" value="Genomic_DNA"/>
</dbReference>
<dbReference type="CDD" id="cd00067">
    <property type="entry name" value="GAL4"/>
    <property type="match status" value="1"/>
</dbReference>
<proteinExistence type="predicted"/>
<reference evidence="8" key="2">
    <citation type="journal article" date="2023" name="IMA Fungus">
        <title>Comparative genomic study of the Penicillium genus elucidates a diverse pangenome and 15 lateral gene transfer events.</title>
        <authorList>
            <person name="Petersen C."/>
            <person name="Sorensen T."/>
            <person name="Nielsen M.R."/>
            <person name="Sondergaard T.E."/>
            <person name="Sorensen J.L."/>
            <person name="Fitzpatrick D.A."/>
            <person name="Frisvad J.C."/>
            <person name="Nielsen K.L."/>
        </authorList>
    </citation>
    <scope>NUCLEOTIDE SEQUENCE</scope>
    <source>
        <strain evidence="8">IBT 16849</strain>
    </source>
</reference>
<evidence type="ECO:0000256" key="2">
    <source>
        <dbReference type="ARBA" id="ARBA00023015"/>
    </source>
</evidence>
<dbReference type="GO" id="GO:0000981">
    <property type="term" value="F:DNA-binding transcription factor activity, RNA polymerase II-specific"/>
    <property type="evidence" value="ECO:0007669"/>
    <property type="project" value="InterPro"/>
</dbReference>
<dbReference type="AlphaFoldDB" id="A0A9W9MQM6"/>
<keyword evidence="5" id="KW-0539">Nucleus</keyword>
<keyword evidence="3" id="KW-0238">DNA-binding</keyword>
<evidence type="ECO:0000256" key="4">
    <source>
        <dbReference type="ARBA" id="ARBA00023163"/>
    </source>
</evidence>
<gene>
    <name evidence="8" type="ORF">N7472_002083</name>
</gene>
<dbReference type="SUPFAM" id="SSF57701">
    <property type="entry name" value="Zn2/Cys6 DNA-binding domain"/>
    <property type="match status" value="1"/>
</dbReference>
<name>A0A9W9MQM6_9EURO</name>
<dbReference type="PANTHER" id="PTHR31668">
    <property type="entry name" value="GLUCOSE TRANSPORT TRANSCRIPTION REGULATOR RGT1-RELATED-RELATED"/>
    <property type="match status" value="1"/>
</dbReference>
<sequence length="865" mass="97566">MQGYSFAPPAGPPREGQKNYVFVDEHNRHKRLKVMRACNGCRKRKIKCDAATTNTWPCSACTRLKLVCVPPAIGQDGDFSPDGQGESTLETGGPSNAAESSHTFPAAPVYRDNSQSAMNPSYDQMSMYSQFVPHAQPGIYNDLQSPQMAMPHRTFQQPQMFPGPQTPSIGSDRNVYVDSEHAENLSDVLGELKIDESGIAPYIRRQRTDRIEPDVPVQDEFEEQLPPLRTGSGATIRIPPELMPAEDDVMAYFKIYFDEIHPYVPVISRAHLYYQWQHDRNSISPLLLEALFACAGRLSDEPSEGAQWLALANRHETSFMDVPRLSTIQALLLLLKARESLPKKGYYYRSWQTVKTIVSMAKDLDIHEHYSSHAKGKPCGLSPIECLVHTRVWQALMVVEVMIGGPQGKPIPSIVSYNKLLIRVGRSDYGVDPQTVDMRPTLDIRGLDHYEIDRSRQYAYFVRNAHHIRIITDIYHKVKKQRDWGADARFVQSNPLFADWLRNLPPDLQVNYPADGSPPWLPSHFVGNMHSHFHLAIIMLHRPQLFASQSFAAGGEWKIHMSLCYSSAKSLCRLQEAILQRFGLSGLLYMQRGINFAIYCILTCTMLHLVAITSPDPEFNSDAREFFTRHMRILETCSTAWPMAEIQAQIDSLRLAFSADMHRPFELQPNFPYGSPSEPYQPSPPMDANYHPHLNQLQPRVRYNPITPPISTGAEDSKSDTSAQLQSLGMVAHQPPTTHPLEAPSADEHHWDPTRIITQWDMAFSVNPATVSANSPPMPINNSVPGVQSVMNPQYPVQYETPNKVPSVTSTQSLSPPQFQAPPVLFSARDWQQSVASVYDPQGLKRRWNYQVDASSDNMSKRQRG</sequence>
<dbReference type="Gene3D" id="4.10.240.10">
    <property type="entry name" value="Zn(2)-C6 fungal-type DNA-binding domain"/>
    <property type="match status" value="1"/>
</dbReference>
<accession>A0A9W9MQM6</accession>
<dbReference type="GO" id="GO:0006351">
    <property type="term" value="P:DNA-templated transcription"/>
    <property type="evidence" value="ECO:0007669"/>
    <property type="project" value="InterPro"/>
</dbReference>
<dbReference type="InterPro" id="IPR050797">
    <property type="entry name" value="Carb_Metab_Trans_Reg"/>
</dbReference>
<organism evidence="8 9">
    <name type="scientific">Penicillium cf. griseofulvum</name>
    <dbReference type="NCBI Taxonomy" id="2972120"/>
    <lineage>
        <taxon>Eukaryota</taxon>
        <taxon>Fungi</taxon>
        <taxon>Dikarya</taxon>
        <taxon>Ascomycota</taxon>
        <taxon>Pezizomycotina</taxon>
        <taxon>Eurotiomycetes</taxon>
        <taxon>Eurotiomycetidae</taxon>
        <taxon>Eurotiales</taxon>
        <taxon>Aspergillaceae</taxon>
        <taxon>Penicillium</taxon>
    </lineage>
</organism>
<feature type="region of interest" description="Disordered" evidence="6">
    <location>
        <begin position="77"/>
        <end position="102"/>
    </location>
</feature>
<keyword evidence="2" id="KW-0805">Transcription regulation</keyword>
<keyword evidence="4" id="KW-0804">Transcription</keyword>
<dbReference type="Pfam" id="PF04082">
    <property type="entry name" value="Fungal_trans"/>
    <property type="match status" value="1"/>
</dbReference>
<dbReference type="InterPro" id="IPR007219">
    <property type="entry name" value="XnlR_reg_dom"/>
</dbReference>
<evidence type="ECO:0000313" key="8">
    <source>
        <dbReference type="EMBL" id="KAJ5205635.1"/>
    </source>
</evidence>
<dbReference type="PANTHER" id="PTHR31668:SF17">
    <property type="entry name" value="ZN(II)2CYS6 TRANSCRIPTION FACTOR (EUROFUNG)"/>
    <property type="match status" value="1"/>
</dbReference>
<dbReference type="PROSITE" id="PS00463">
    <property type="entry name" value="ZN2_CY6_FUNGAL_1"/>
    <property type="match status" value="1"/>
</dbReference>
<comment type="caution">
    <text evidence="8">The sequence shown here is derived from an EMBL/GenBank/DDBJ whole genome shotgun (WGS) entry which is preliminary data.</text>
</comment>
<reference evidence="8" key="1">
    <citation type="submission" date="2022-11" db="EMBL/GenBank/DDBJ databases">
        <authorList>
            <person name="Petersen C."/>
        </authorList>
    </citation>
    <scope>NUCLEOTIDE SEQUENCE</scope>
    <source>
        <strain evidence="8">IBT 16849</strain>
    </source>
</reference>
<dbReference type="CDD" id="cd12148">
    <property type="entry name" value="fungal_TF_MHR"/>
    <property type="match status" value="1"/>
</dbReference>
<dbReference type="GO" id="GO:0001080">
    <property type="term" value="P:nitrogen catabolite activation of transcription from RNA polymerase II promoter"/>
    <property type="evidence" value="ECO:0007669"/>
    <property type="project" value="TreeGrafter"/>
</dbReference>
<evidence type="ECO:0000256" key="6">
    <source>
        <dbReference type="SAM" id="MobiDB-lite"/>
    </source>
</evidence>
<evidence type="ECO:0000256" key="1">
    <source>
        <dbReference type="ARBA" id="ARBA00022723"/>
    </source>
</evidence>
<dbReference type="PROSITE" id="PS50048">
    <property type="entry name" value="ZN2_CY6_FUNGAL_2"/>
    <property type="match status" value="1"/>
</dbReference>
<dbReference type="Proteomes" id="UP001150879">
    <property type="component" value="Unassembled WGS sequence"/>
</dbReference>
<keyword evidence="1" id="KW-0479">Metal-binding</keyword>
<dbReference type="SMART" id="SM00066">
    <property type="entry name" value="GAL4"/>
    <property type="match status" value="1"/>
</dbReference>
<dbReference type="GO" id="GO:0005634">
    <property type="term" value="C:nucleus"/>
    <property type="evidence" value="ECO:0007669"/>
    <property type="project" value="TreeGrafter"/>
</dbReference>
<feature type="domain" description="Zn(2)-C6 fungal-type" evidence="7">
    <location>
        <begin position="37"/>
        <end position="69"/>
    </location>
</feature>
<dbReference type="GO" id="GO:0008270">
    <property type="term" value="F:zinc ion binding"/>
    <property type="evidence" value="ECO:0007669"/>
    <property type="project" value="InterPro"/>
</dbReference>
<dbReference type="GO" id="GO:0003677">
    <property type="term" value="F:DNA binding"/>
    <property type="evidence" value="ECO:0007669"/>
    <property type="project" value="UniProtKB-KW"/>
</dbReference>
<protein>
    <recommendedName>
        <fullName evidence="7">Zn(2)-C6 fungal-type domain-containing protein</fullName>
    </recommendedName>
</protein>
<evidence type="ECO:0000256" key="5">
    <source>
        <dbReference type="ARBA" id="ARBA00023242"/>
    </source>
</evidence>
<dbReference type="InterPro" id="IPR001138">
    <property type="entry name" value="Zn2Cys6_DnaBD"/>
</dbReference>
<dbReference type="Pfam" id="PF00172">
    <property type="entry name" value="Zn_clus"/>
    <property type="match status" value="1"/>
</dbReference>